<keyword evidence="3 6" id="KW-0238">DNA-binding</keyword>
<evidence type="ECO:0000259" key="8">
    <source>
        <dbReference type="PROSITE" id="PS50071"/>
    </source>
</evidence>
<keyword evidence="10" id="KW-1185">Reference proteome</keyword>
<evidence type="ECO:0000256" key="5">
    <source>
        <dbReference type="ARBA" id="ARBA00023242"/>
    </source>
</evidence>
<dbReference type="SMART" id="SM00389">
    <property type="entry name" value="HOX"/>
    <property type="match status" value="1"/>
</dbReference>
<evidence type="ECO:0000256" key="2">
    <source>
        <dbReference type="ARBA" id="ARBA00022473"/>
    </source>
</evidence>
<dbReference type="PANTHER" id="PTHR24329:SF543">
    <property type="entry name" value="FI01017P-RELATED"/>
    <property type="match status" value="1"/>
</dbReference>
<evidence type="ECO:0000256" key="3">
    <source>
        <dbReference type="ARBA" id="ARBA00023125"/>
    </source>
</evidence>
<dbReference type="Pfam" id="PF00046">
    <property type="entry name" value="Homeodomain"/>
    <property type="match status" value="1"/>
</dbReference>
<comment type="subcellular location">
    <subcellularLocation>
        <location evidence="1 6 7">Nucleus</location>
    </subcellularLocation>
</comment>
<organism evidence="9 10">
    <name type="scientific">Magallana gigas</name>
    <name type="common">Pacific oyster</name>
    <name type="synonym">Crassostrea gigas</name>
    <dbReference type="NCBI Taxonomy" id="29159"/>
    <lineage>
        <taxon>Eukaryota</taxon>
        <taxon>Metazoa</taxon>
        <taxon>Spiralia</taxon>
        <taxon>Lophotrochozoa</taxon>
        <taxon>Mollusca</taxon>
        <taxon>Bivalvia</taxon>
        <taxon>Autobranchia</taxon>
        <taxon>Pteriomorphia</taxon>
        <taxon>Ostreida</taxon>
        <taxon>Ostreoidea</taxon>
        <taxon>Ostreidae</taxon>
        <taxon>Magallana</taxon>
    </lineage>
</organism>
<dbReference type="AlphaFoldDB" id="A0A8W8IPA2"/>
<dbReference type="EnsemblMetazoa" id="G15239.2">
    <property type="protein sequence ID" value="G15239.2:cds"/>
    <property type="gene ID" value="G15239"/>
</dbReference>
<dbReference type="FunFam" id="1.10.10.60:FF:000102">
    <property type="entry name" value="Aristaless related homeobox"/>
    <property type="match status" value="1"/>
</dbReference>
<dbReference type="GO" id="GO:0000981">
    <property type="term" value="F:DNA-binding transcription factor activity, RNA polymerase II-specific"/>
    <property type="evidence" value="ECO:0007669"/>
    <property type="project" value="InterPro"/>
</dbReference>
<evidence type="ECO:0000256" key="7">
    <source>
        <dbReference type="RuleBase" id="RU000682"/>
    </source>
</evidence>
<feature type="domain" description="Homeobox" evidence="8">
    <location>
        <begin position="115"/>
        <end position="175"/>
    </location>
</feature>
<dbReference type="Proteomes" id="UP000005408">
    <property type="component" value="Unassembled WGS sequence"/>
</dbReference>
<protein>
    <recommendedName>
        <fullName evidence="8">Homeobox domain-containing protein</fullName>
    </recommendedName>
</protein>
<dbReference type="SUPFAM" id="SSF46689">
    <property type="entry name" value="Homeodomain-like"/>
    <property type="match status" value="1"/>
</dbReference>
<dbReference type="PROSITE" id="PS00027">
    <property type="entry name" value="HOMEOBOX_1"/>
    <property type="match status" value="1"/>
</dbReference>
<keyword evidence="5 6" id="KW-0539">Nucleus</keyword>
<dbReference type="GO" id="GO:0000977">
    <property type="term" value="F:RNA polymerase II transcription regulatory region sequence-specific DNA binding"/>
    <property type="evidence" value="ECO:0007669"/>
    <property type="project" value="TreeGrafter"/>
</dbReference>
<name>A0A8W8IPA2_MAGGI</name>
<dbReference type="InterPro" id="IPR009057">
    <property type="entry name" value="Homeodomain-like_sf"/>
</dbReference>
<dbReference type="InterPro" id="IPR050649">
    <property type="entry name" value="Paired_Homeobox_TFs"/>
</dbReference>
<dbReference type="CDD" id="cd00086">
    <property type="entry name" value="homeodomain"/>
    <property type="match status" value="1"/>
</dbReference>
<evidence type="ECO:0000256" key="6">
    <source>
        <dbReference type="PROSITE-ProRule" id="PRU00108"/>
    </source>
</evidence>
<dbReference type="OrthoDB" id="6159439at2759"/>
<reference evidence="9" key="1">
    <citation type="submission" date="2022-08" db="UniProtKB">
        <authorList>
            <consortium name="EnsemblMetazoa"/>
        </authorList>
    </citation>
    <scope>IDENTIFICATION</scope>
    <source>
        <strain evidence="9">05x7-T-G4-1.051#20</strain>
    </source>
</reference>
<evidence type="ECO:0000313" key="10">
    <source>
        <dbReference type="Proteomes" id="UP000005408"/>
    </source>
</evidence>
<sequence length="332" mass="37506">MDLCVKRRSYDIDSLIGAAGSANCSSSNEKDIENELQGFTLNAVSHSPNDEMKESELQDEIGIEDIKYETPSSSGEDLVKNEDMTRRVQMEGSPIDFRSSADLYGDRDLEDYGKRKQRRYRTTFTSFQLEELERAFQKTHYPDVFMREELAMRIDLTEARVQVWFQNRRAKWRKKEKVGPQCHPYSPYIGYPSPGISLGPRPVVPSPQSYTDLLLKAYHTQLQSRSARTFGQISPVSSVYGNQHLMSPELYGLAMRGLMYPANLVKLTPPTPDISFQNLLAELSAKSKANADRLSFSPILESERTSSVGNLLQKCVRESDVGADDVSQPLTP</sequence>
<dbReference type="InterPro" id="IPR001356">
    <property type="entry name" value="HD"/>
</dbReference>
<dbReference type="PROSITE" id="PS50071">
    <property type="entry name" value="HOMEOBOX_2"/>
    <property type="match status" value="1"/>
</dbReference>
<keyword evidence="4 6" id="KW-0371">Homeobox</keyword>
<evidence type="ECO:0000313" key="9">
    <source>
        <dbReference type="EnsemblMetazoa" id="G15239.1:cds"/>
    </source>
</evidence>
<proteinExistence type="predicted"/>
<evidence type="ECO:0000256" key="1">
    <source>
        <dbReference type="ARBA" id="ARBA00004123"/>
    </source>
</evidence>
<dbReference type="EnsemblMetazoa" id="G15239.1">
    <property type="protein sequence ID" value="G15239.1:cds"/>
    <property type="gene ID" value="G15239"/>
</dbReference>
<dbReference type="OMA" id="CHPYSPY"/>
<dbReference type="InterPro" id="IPR017970">
    <property type="entry name" value="Homeobox_CS"/>
</dbReference>
<dbReference type="GO" id="GO:0005634">
    <property type="term" value="C:nucleus"/>
    <property type="evidence" value="ECO:0007669"/>
    <property type="project" value="UniProtKB-SubCell"/>
</dbReference>
<feature type="DNA-binding region" description="Homeobox" evidence="6">
    <location>
        <begin position="117"/>
        <end position="176"/>
    </location>
</feature>
<dbReference type="PANTHER" id="PTHR24329">
    <property type="entry name" value="HOMEOBOX PROTEIN ARISTALESS"/>
    <property type="match status" value="1"/>
</dbReference>
<dbReference type="Gene3D" id="1.10.10.60">
    <property type="entry name" value="Homeodomain-like"/>
    <property type="match status" value="1"/>
</dbReference>
<keyword evidence="2" id="KW-0217">Developmental protein</keyword>
<evidence type="ECO:0000256" key="4">
    <source>
        <dbReference type="ARBA" id="ARBA00023155"/>
    </source>
</evidence>
<accession>A0A8W8IPA2</accession>